<evidence type="ECO:0000313" key="2">
    <source>
        <dbReference type="Proteomes" id="UP000887564"/>
    </source>
</evidence>
<evidence type="ECO:0000313" key="3">
    <source>
        <dbReference type="WBParaSite" id="PEQ_0000499601-mRNA-1"/>
    </source>
</evidence>
<dbReference type="AlphaFoldDB" id="A0A914RED7"/>
<proteinExistence type="predicted"/>
<dbReference type="Proteomes" id="UP000887564">
    <property type="component" value="Unplaced"/>
</dbReference>
<evidence type="ECO:0000256" key="1">
    <source>
        <dbReference type="SAM" id="Coils"/>
    </source>
</evidence>
<dbReference type="Gene3D" id="1.10.287.1490">
    <property type="match status" value="1"/>
</dbReference>
<keyword evidence="1" id="KW-0175">Coiled coil</keyword>
<reference evidence="3" key="1">
    <citation type="submission" date="2022-11" db="UniProtKB">
        <authorList>
            <consortium name="WormBaseParasite"/>
        </authorList>
    </citation>
    <scope>IDENTIFICATION</scope>
</reference>
<dbReference type="WBParaSite" id="PEQ_0000499601-mRNA-1">
    <property type="protein sequence ID" value="PEQ_0000499601-mRNA-1"/>
    <property type="gene ID" value="PEQ_0000499601"/>
</dbReference>
<keyword evidence="2" id="KW-1185">Reference proteome</keyword>
<accession>A0A914RED7</accession>
<sequence>LRSEASNLKEELKKTQAALKAVPPPVDTTAFQQQADMLRSELNTAKKKASQLESELSQRTQALQQMKSDLQGHEIQMEHLKQASAVSEKRFKEAEAASVSIESFSVRKVYLRRGTDNRPLCMPE</sequence>
<protein>
    <submittedName>
        <fullName evidence="3">Myosin heavy chain</fullName>
    </submittedName>
</protein>
<feature type="coiled-coil region" evidence="1">
    <location>
        <begin position="35"/>
        <end position="83"/>
    </location>
</feature>
<name>A0A914RED7_PAREQ</name>
<organism evidence="2 3">
    <name type="scientific">Parascaris equorum</name>
    <name type="common">Equine roundworm</name>
    <dbReference type="NCBI Taxonomy" id="6256"/>
    <lineage>
        <taxon>Eukaryota</taxon>
        <taxon>Metazoa</taxon>
        <taxon>Ecdysozoa</taxon>
        <taxon>Nematoda</taxon>
        <taxon>Chromadorea</taxon>
        <taxon>Rhabditida</taxon>
        <taxon>Spirurina</taxon>
        <taxon>Ascaridomorpha</taxon>
        <taxon>Ascaridoidea</taxon>
        <taxon>Ascarididae</taxon>
        <taxon>Parascaris</taxon>
    </lineage>
</organism>